<dbReference type="Gene3D" id="1.20.120.1620">
    <property type="match status" value="1"/>
</dbReference>
<evidence type="ECO:0000313" key="1">
    <source>
        <dbReference type="EMBL" id="UTV28899.1"/>
    </source>
</evidence>
<gene>
    <name evidence="1" type="ORF">NNL38_06610</name>
</gene>
<protein>
    <submittedName>
        <fullName evidence="1">Uncharacterized protein</fullName>
    </submittedName>
</protein>
<name>A0ABY5GJL3_9GAMM</name>
<accession>A0ABY5GJL3</accession>
<organism evidence="1 2">
    <name type="scientific">Photobacterium atrarenae</name>
    <dbReference type="NCBI Taxonomy" id="865757"/>
    <lineage>
        <taxon>Bacteria</taxon>
        <taxon>Pseudomonadati</taxon>
        <taxon>Pseudomonadota</taxon>
        <taxon>Gammaproteobacteria</taxon>
        <taxon>Vibrionales</taxon>
        <taxon>Vibrionaceae</taxon>
        <taxon>Photobacterium</taxon>
    </lineage>
</organism>
<sequence length="95" mass="10786">MSDKQLLKNYALSTCLATFYKGSEVYEDAIAAMQGYRDYSDLPLEVFFDVSKLVDSRDLNGYRSKKGDIIELGYCIDFAESESIDLLYQRALASE</sequence>
<proteinExistence type="predicted"/>
<keyword evidence="2" id="KW-1185">Reference proteome</keyword>
<reference evidence="1" key="1">
    <citation type="submission" date="2022-07" db="EMBL/GenBank/DDBJ databases">
        <title>Genome sequencing of Photobacterium atrarenae GJH2-4.</title>
        <authorList>
            <person name="Park S.-J."/>
        </authorList>
    </citation>
    <scope>NUCLEOTIDE SEQUENCE</scope>
    <source>
        <strain evidence="1">GJH2-4</strain>
    </source>
</reference>
<evidence type="ECO:0000313" key="2">
    <source>
        <dbReference type="Proteomes" id="UP001057998"/>
    </source>
</evidence>
<dbReference type="InterPro" id="IPR038314">
    <property type="entry name" value="T6SS_sf"/>
</dbReference>
<dbReference type="RefSeq" id="WP_255390221.1">
    <property type="nucleotide sequence ID" value="NZ_CP101508.1"/>
</dbReference>
<dbReference type="EMBL" id="CP101508">
    <property type="protein sequence ID" value="UTV28899.1"/>
    <property type="molecule type" value="Genomic_DNA"/>
</dbReference>
<dbReference type="Proteomes" id="UP001057998">
    <property type="component" value="Chromosome 1"/>
</dbReference>